<name>A0A1V4H3A5_MORLA</name>
<reference evidence="2" key="2">
    <citation type="submission" date="2017-03" db="EMBL/GenBank/DDBJ databases">
        <authorList>
            <person name="Afonso C.L."/>
            <person name="Miller P.J."/>
            <person name="Scott M.A."/>
            <person name="Spackman E."/>
            <person name="Goraichik I."/>
            <person name="Dimitrov K.M."/>
            <person name="Suarez D.L."/>
            <person name="Swayne D.E."/>
        </authorList>
    </citation>
    <scope>NUCLEOTIDE SEQUENCE</scope>
    <source>
        <strain evidence="2">CCUG 4441</strain>
    </source>
</reference>
<dbReference type="AlphaFoldDB" id="A0A1V4H3A5"/>
<evidence type="ECO:0000313" key="4">
    <source>
        <dbReference type="Proteomes" id="UP000191025"/>
    </source>
</evidence>
<evidence type="ECO:0000313" key="5">
    <source>
        <dbReference type="Proteomes" id="UP000254107"/>
    </source>
</evidence>
<organism evidence="2 4">
    <name type="scientific">Moraxella lacunata</name>
    <dbReference type="NCBI Taxonomy" id="477"/>
    <lineage>
        <taxon>Bacteria</taxon>
        <taxon>Pseudomonadati</taxon>
        <taxon>Pseudomonadota</taxon>
        <taxon>Gammaproteobacteria</taxon>
        <taxon>Moraxellales</taxon>
        <taxon>Moraxellaceae</taxon>
        <taxon>Moraxella</taxon>
    </lineage>
</organism>
<gene>
    <name evidence="2" type="ORF">B5J94_00910</name>
    <name evidence="3" type="ORF">NCTC7911_00885</name>
</gene>
<dbReference type="Proteomes" id="UP000254107">
    <property type="component" value="Unassembled WGS sequence"/>
</dbReference>
<keyword evidence="5" id="KW-1185">Reference proteome</keyword>
<dbReference type="RefSeq" id="WP_062498052.1">
    <property type="nucleotide sequence ID" value="NZ_MXAN01000004.1"/>
</dbReference>
<accession>A0A1V4H3A5</accession>
<sequence>MLKNFLACILFSPTLAMANLEQSLVGKWECKGLENEYLRHTSDIEYRDDGIFTEHSVMHNWAVDDDFYQIDTIKVLSKWQVMGDSVKYHDGIVQSYVVDMPNYEVAPDSPSQNKDAILVAKAMMELPEVEKAIGDETISRIRFIDENTYIFAIDGIDDDFPVDVENNHCKRKI</sequence>
<dbReference type="GeneID" id="302269522"/>
<feature type="chain" id="PRO_5044566829" evidence="1">
    <location>
        <begin position="19"/>
        <end position="173"/>
    </location>
</feature>
<reference evidence="4" key="1">
    <citation type="submission" date="2017-03" db="EMBL/GenBank/DDBJ databases">
        <title>Draft genome sequence of Moraxella equi CCUG 4950T type strain.</title>
        <authorList>
            <person name="Salva-Serra F."/>
            <person name="Engstrom-Jakobsson H."/>
            <person name="Thorell K."/>
            <person name="Jaen-Luchoro D."/>
            <person name="Gonzales-Siles L."/>
            <person name="Karlsson R."/>
            <person name="Yazdan S."/>
            <person name="Boulund F."/>
            <person name="Johnning A."/>
            <person name="Engstrand L."/>
            <person name="Kristiansson E."/>
            <person name="Moore E."/>
        </authorList>
    </citation>
    <scope>NUCLEOTIDE SEQUENCE [LARGE SCALE GENOMIC DNA]</scope>
    <source>
        <strain evidence="4">CCUG 4441</strain>
    </source>
</reference>
<evidence type="ECO:0000313" key="3">
    <source>
        <dbReference type="EMBL" id="STY99509.1"/>
    </source>
</evidence>
<evidence type="ECO:0000256" key="1">
    <source>
        <dbReference type="SAM" id="SignalP"/>
    </source>
</evidence>
<reference evidence="3 5" key="3">
    <citation type="submission" date="2018-06" db="EMBL/GenBank/DDBJ databases">
        <authorList>
            <consortium name="Pathogen Informatics"/>
            <person name="Doyle S."/>
        </authorList>
    </citation>
    <scope>NUCLEOTIDE SEQUENCE [LARGE SCALE GENOMIC DNA]</scope>
    <source>
        <strain evidence="3 5">NCTC7911</strain>
    </source>
</reference>
<feature type="signal peptide" evidence="1">
    <location>
        <begin position="1"/>
        <end position="18"/>
    </location>
</feature>
<dbReference type="EMBL" id="UGQC01000001">
    <property type="protein sequence ID" value="STY99509.1"/>
    <property type="molecule type" value="Genomic_DNA"/>
</dbReference>
<proteinExistence type="predicted"/>
<dbReference type="Proteomes" id="UP000191025">
    <property type="component" value="Unassembled WGS sequence"/>
</dbReference>
<dbReference type="EMBL" id="MXAN01000004">
    <property type="protein sequence ID" value="OPH39369.1"/>
    <property type="molecule type" value="Genomic_DNA"/>
</dbReference>
<protein>
    <submittedName>
        <fullName evidence="2">Uncharacterized protein</fullName>
    </submittedName>
</protein>
<evidence type="ECO:0000313" key="2">
    <source>
        <dbReference type="EMBL" id="OPH39369.1"/>
    </source>
</evidence>
<keyword evidence="1" id="KW-0732">Signal</keyword>